<gene>
    <name evidence="1" type="ORF">CHYS00102_LOCUS30281</name>
    <name evidence="2" type="ORF">CHYS00102_LOCUS30282</name>
    <name evidence="3" type="ORF">CHYS00102_LOCUS30283</name>
</gene>
<proteinExistence type="predicted"/>
<sequence>MSTFTPSDAAGEQREFDGECSWEDVQVADNDGLVEDGAVDDKSVSSMEDSDCRSQGLSKVFVEPRICIPWAPQVIKKKRLTIPSIEKDGDLKCYKKKAHRYRALLVEMKEHVIESHARWESFWASMGSDMKAIYADGRALKSQLLQETKSFMTEKATKKQLFHLTTYSEILSERCSRQKLDYEREMKKKMPTIRQNLKRYIQRTILY</sequence>
<evidence type="ECO:0000313" key="3">
    <source>
        <dbReference type="EMBL" id="CAD8903064.1"/>
    </source>
</evidence>
<name>A0A6U5M2Z7_9STRA</name>
<organism evidence="2">
    <name type="scientific">Corethron hystrix</name>
    <dbReference type="NCBI Taxonomy" id="216773"/>
    <lineage>
        <taxon>Eukaryota</taxon>
        <taxon>Sar</taxon>
        <taxon>Stramenopiles</taxon>
        <taxon>Ochrophyta</taxon>
        <taxon>Bacillariophyta</taxon>
        <taxon>Coscinodiscophyceae</taxon>
        <taxon>Corethrophycidae</taxon>
        <taxon>Corethrales</taxon>
        <taxon>Corethraceae</taxon>
        <taxon>Corethron</taxon>
    </lineage>
</organism>
<dbReference type="EMBL" id="HBFR01041447">
    <property type="protein sequence ID" value="CAD8903062.1"/>
    <property type="molecule type" value="Transcribed_RNA"/>
</dbReference>
<protein>
    <submittedName>
        <fullName evidence="2">Uncharacterized protein</fullName>
    </submittedName>
</protein>
<dbReference type="EMBL" id="HBFR01041449">
    <property type="protein sequence ID" value="CAD8903064.1"/>
    <property type="molecule type" value="Transcribed_RNA"/>
</dbReference>
<evidence type="ECO:0000313" key="1">
    <source>
        <dbReference type="EMBL" id="CAD8903062.1"/>
    </source>
</evidence>
<reference evidence="2" key="1">
    <citation type="submission" date="2021-01" db="EMBL/GenBank/DDBJ databases">
        <authorList>
            <person name="Corre E."/>
            <person name="Pelletier E."/>
            <person name="Niang G."/>
            <person name="Scheremetjew M."/>
            <person name="Finn R."/>
            <person name="Kale V."/>
            <person name="Holt S."/>
            <person name="Cochrane G."/>
            <person name="Meng A."/>
            <person name="Brown T."/>
            <person name="Cohen L."/>
        </authorList>
    </citation>
    <scope>NUCLEOTIDE SEQUENCE</scope>
    <source>
        <strain evidence="2">308</strain>
    </source>
</reference>
<evidence type="ECO:0000313" key="2">
    <source>
        <dbReference type="EMBL" id="CAD8903063.1"/>
    </source>
</evidence>
<dbReference type="AlphaFoldDB" id="A0A6U5M2Z7"/>
<dbReference type="EMBL" id="HBFR01041448">
    <property type="protein sequence ID" value="CAD8903063.1"/>
    <property type="molecule type" value="Transcribed_RNA"/>
</dbReference>
<accession>A0A6U5M2Z7</accession>